<evidence type="ECO:0000313" key="4">
    <source>
        <dbReference type="Proteomes" id="UP000001940"/>
    </source>
</evidence>
<keyword evidence="6" id="KW-1267">Proteomics identification</keyword>
<dbReference type="AlphaFoldDB" id="B2FDA6"/>
<feature type="compositionally biased region" description="Basic and acidic residues" evidence="2">
    <location>
        <begin position="71"/>
        <end position="80"/>
    </location>
</feature>
<dbReference type="Proteomes" id="UP000001940">
    <property type="component" value="Chromosome III"/>
</dbReference>
<dbReference type="WormBase" id="Y75B8A.18b">
    <property type="protein sequence ID" value="CE42563"/>
    <property type="gene ID" value="WBGene00013553"/>
</dbReference>
<dbReference type="OrthoDB" id="5853130at2759"/>
<evidence type="ECO:0007829" key="6">
    <source>
        <dbReference type="PeptideAtlas" id="B2FDA6"/>
    </source>
</evidence>
<dbReference type="RefSeq" id="NP_001129844.1">
    <property type="nucleotide sequence ID" value="NM_001136372.1"/>
</dbReference>
<dbReference type="HOGENOM" id="CLU_166336_0_0_1"/>
<feature type="region of interest" description="Disordered" evidence="2">
    <location>
        <begin position="70"/>
        <end position="94"/>
    </location>
</feature>
<evidence type="ECO:0000313" key="3">
    <source>
        <dbReference type="EMBL" id="CAQ48409.1"/>
    </source>
</evidence>
<keyword evidence="4" id="KW-1185">Reference proteome</keyword>
<feature type="compositionally biased region" description="Acidic residues" evidence="2">
    <location>
        <begin position="82"/>
        <end position="94"/>
    </location>
</feature>
<organism evidence="3 4">
    <name type="scientific">Caenorhabditis elegans</name>
    <dbReference type="NCBI Taxonomy" id="6239"/>
    <lineage>
        <taxon>Eukaryota</taxon>
        <taxon>Metazoa</taxon>
        <taxon>Ecdysozoa</taxon>
        <taxon>Nematoda</taxon>
        <taxon>Chromadorea</taxon>
        <taxon>Rhabditida</taxon>
        <taxon>Rhabditina</taxon>
        <taxon>Rhabditomorpha</taxon>
        <taxon>Rhabditoidea</taxon>
        <taxon>Rhabditidae</taxon>
        <taxon>Peloderinae</taxon>
        <taxon>Caenorhabditis</taxon>
    </lineage>
</organism>
<dbReference type="GeneID" id="190705"/>
<dbReference type="EMBL" id="BX284603">
    <property type="protein sequence ID" value="CAQ48409.1"/>
    <property type="molecule type" value="Genomic_DNA"/>
</dbReference>
<dbReference type="SMR" id="B2FDA6"/>
<protein>
    <submittedName>
        <fullName evidence="3">Clathrin light chain</fullName>
    </submittedName>
</protein>
<dbReference type="ExpressionAtlas" id="B2FDA6">
    <property type="expression patterns" value="baseline and differential"/>
</dbReference>
<dbReference type="Bgee" id="WBGene00013553">
    <property type="expression patterns" value="Expressed in embryo and 4 other cell types or tissues"/>
</dbReference>
<sequence length="94" mass="10973">MTTQTAEESITKYRKNTENPEMSYWESIVANRQNEVDRIKALNEKMEVEKSRKSEMLDAKQTEYTRLFDLGNEKLKKSSENGDSEEEPDTSTCK</sequence>
<evidence type="ECO:0000313" key="5">
    <source>
        <dbReference type="WormBase" id="Y75B8A.18b"/>
    </source>
</evidence>
<dbReference type="CTD" id="190705"/>
<accession>B2FDA6</accession>
<reference evidence="3 4" key="1">
    <citation type="journal article" date="1998" name="Science">
        <title>Genome sequence of the nematode C. elegans: a platform for investigating biology.</title>
        <authorList>
            <consortium name="The C. elegans sequencing consortium"/>
            <person name="Sulson J.E."/>
            <person name="Waterston R."/>
        </authorList>
    </citation>
    <scope>NUCLEOTIDE SEQUENCE [LARGE SCALE GENOMIC DNA]</scope>
    <source>
        <strain evidence="3 4">Bristol N2</strain>
    </source>
</reference>
<evidence type="ECO:0000256" key="1">
    <source>
        <dbReference type="SAM" id="Coils"/>
    </source>
</evidence>
<feature type="coiled-coil region" evidence="1">
    <location>
        <begin position="29"/>
        <end position="59"/>
    </location>
</feature>
<proteinExistence type="evidence at protein level"/>
<evidence type="ECO:0000256" key="2">
    <source>
        <dbReference type="SAM" id="MobiDB-lite"/>
    </source>
</evidence>
<dbReference type="AGR" id="WB:WBGene00013553"/>
<gene>
    <name evidence="3" type="ORF">CELE_Y75B8A.18</name>
    <name evidence="3 5" type="ORF">Y75B8A.18</name>
</gene>
<dbReference type="KEGG" id="cel:CELE_Y75B8A.18"/>
<name>B2FDA6_CAEEL</name>
<keyword evidence="1" id="KW-0175">Coiled coil</keyword>